<reference evidence="1" key="1">
    <citation type="submission" date="2025-08" db="UniProtKB">
        <authorList>
            <consortium name="Ensembl"/>
        </authorList>
    </citation>
    <scope>IDENTIFICATION</scope>
</reference>
<reference evidence="1" key="2">
    <citation type="submission" date="2025-09" db="UniProtKB">
        <authorList>
            <consortium name="Ensembl"/>
        </authorList>
    </citation>
    <scope>IDENTIFICATION</scope>
</reference>
<protein>
    <submittedName>
        <fullName evidence="1">Uncharacterized protein</fullName>
    </submittedName>
</protein>
<proteinExistence type="predicted"/>
<evidence type="ECO:0000313" key="1">
    <source>
        <dbReference type="Ensembl" id="ENSMMNP00015020911.1"/>
    </source>
</evidence>
<dbReference type="Ensembl" id="ENSMMNT00015022985.1">
    <property type="protein sequence ID" value="ENSMMNP00015020911.1"/>
    <property type="gene ID" value="ENSMMNG00015015371.1"/>
</dbReference>
<dbReference type="Proteomes" id="UP000694561">
    <property type="component" value="Unplaced"/>
</dbReference>
<keyword evidence="2" id="KW-1185">Reference proteome</keyword>
<accession>A0A8C6BRW5</accession>
<dbReference type="GeneTree" id="ENSGT01010000222906"/>
<dbReference type="AlphaFoldDB" id="A0A8C6BRW5"/>
<organism evidence="1 2">
    <name type="scientific">Monodon monoceros</name>
    <name type="common">Narwhal</name>
    <name type="synonym">Ceratodon monodon</name>
    <dbReference type="NCBI Taxonomy" id="40151"/>
    <lineage>
        <taxon>Eukaryota</taxon>
        <taxon>Metazoa</taxon>
        <taxon>Chordata</taxon>
        <taxon>Craniata</taxon>
        <taxon>Vertebrata</taxon>
        <taxon>Euteleostomi</taxon>
        <taxon>Mammalia</taxon>
        <taxon>Eutheria</taxon>
        <taxon>Laurasiatheria</taxon>
        <taxon>Artiodactyla</taxon>
        <taxon>Whippomorpha</taxon>
        <taxon>Cetacea</taxon>
        <taxon>Odontoceti</taxon>
        <taxon>Monodontidae</taxon>
        <taxon>Monodon</taxon>
    </lineage>
</organism>
<evidence type="ECO:0000313" key="2">
    <source>
        <dbReference type="Proteomes" id="UP000694561"/>
    </source>
</evidence>
<name>A0A8C6BRW5_MONMO</name>
<sequence>MRDNHNQLYLSTSNRPKITHRILLSQPYSTSYCSYPHSNPLKLYRGYRPNNCSRPHVVYIILPSKLKLQANP</sequence>